<sequence>MDSKALNKQNLSRSKKILLNISDNPKNPKFYKLSRQELERAKIFKTENLIKSQKYQRYKRGTIVFIHFGINIGNEFSDSHFGIVLNKKDHPNNGKLTILPLTSKNSKESLSINKEIFTSIMDDAEKTVQTVQNVLNLTTEVERIHHSLPVPPAFFQIKKENKYHDIWMKYYNRYDPKGVHVPVANITVRKWIQSDLDKINFLKKRYANYDKVSYTKLDSITSVSKLKIAKPINDLDPVGKITLSKEIMDNIDKALARQLLSGQWGKLDN</sequence>
<dbReference type="Proteomes" id="UP000003330">
    <property type="component" value="Unassembled WGS sequence"/>
</dbReference>
<gene>
    <name evidence="1" type="ORF">STRIC_2094</name>
</gene>
<protein>
    <submittedName>
        <fullName evidence="1">Toxin-antitoxin system, toxin component, MazF family</fullName>
    </submittedName>
</protein>
<dbReference type="EMBL" id="AEUX02000007">
    <property type="protein sequence ID" value="EHI68884.1"/>
    <property type="molecule type" value="Genomic_DNA"/>
</dbReference>
<dbReference type="InterPro" id="IPR011067">
    <property type="entry name" value="Plasmid_toxin/cell-grow_inhib"/>
</dbReference>
<dbReference type="eggNOG" id="COG2337">
    <property type="taxonomic scope" value="Bacteria"/>
</dbReference>
<evidence type="ECO:0000313" key="1">
    <source>
        <dbReference type="EMBL" id="EHI68884.1"/>
    </source>
</evidence>
<dbReference type="RefSeq" id="WP_008089756.1">
    <property type="nucleotide sequence ID" value="NZ_AEUX02000007.1"/>
</dbReference>
<accession>G5K5H8</accession>
<keyword evidence="2" id="KW-1185">Reference proteome</keyword>
<reference evidence="1 2" key="1">
    <citation type="journal article" date="2014" name="Int. J. Syst. Evol. Microbiol.">
        <title>Phylogenomics and the dynamic genome evolution of the genus Streptococcus.</title>
        <authorList>
            <consortium name="The Broad Institute Genome Sequencing Platform"/>
            <person name="Richards V.P."/>
            <person name="Palmer S.R."/>
            <person name="Pavinski Bitar P.D."/>
            <person name="Qin X."/>
            <person name="Weinstock G.M."/>
            <person name="Highlander S.K."/>
            <person name="Town C.D."/>
            <person name="Burne R.A."/>
            <person name="Stanhope M.J."/>
        </authorList>
    </citation>
    <scope>NUCLEOTIDE SEQUENCE [LARGE SCALE GENOMIC DNA]</scope>
    <source>
        <strain evidence="1 2">707-05</strain>
    </source>
</reference>
<evidence type="ECO:0000313" key="2">
    <source>
        <dbReference type="Proteomes" id="UP000003330"/>
    </source>
</evidence>
<proteinExistence type="predicted"/>
<dbReference type="Gene3D" id="2.30.30.110">
    <property type="match status" value="1"/>
</dbReference>
<dbReference type="SUPFAM" id="SSF50118">
    <property type="entry name" value="Cell growth inhibitor/plasmid maintenance toxic component"/>
    <property type="match status" value="1"/>
</dbReference>
<dbReference type="STRING" id="764299.STRIC_2094"/>
<comment type="caution">
    <text evidence="1">The sequence shown here is derived from an EMBL/GenBank/DDBJ whole genome shotgun (WGS) entry which is preliminary data.</text>
</comment>
<dbReference type="OrthoDB" id="1957237at2"/>
<dbReference type="AlphaFoldDB" id="G5K5H8"/>
<organism evidence="1 2">
    <name type="scientific">Streptococcus ictaluri 707-05</name>
    <dbReference type="NCBI Taxonomy" id="764299"/>
    <lineage>
        <taxon>Bacteria</taxon>
        <taxon>Bacillati</taxon>
        <taxon>Bacillota</taxon>
        <taxon>Bacilli</taxon>
        <taxon>Lactobacillales</taxon>
        <taxon>Streptococcaceae</taxon>
        <taxon>Streptococcus</taxon>
    </lineage>
</organism>
<name>G5K5H8_9STRE</name>